<dbReference type="InterPro" id="IPR052046">
    <property type="entry name" value="GH57_Enzymes"/>
</dbReference>
<feature type="domain" description="Glycoside hydrolase family 57 N-terminal" evidence="3">
    <location>
        <begin position="106"/>
        <end position="306"/>
    </location>
</feature>
<dbReference type="PANTHER" id="PTHR36306:SF3">
    <property type="entry name" value="GLYCOSIDE HYDROLASE FAMILY 57"/>
    <property type="match status" value="1"/>
</dbReference>
<dbReference type="InterPro" id="IPR021923">
    <property type="entry name" value="DUF3536"/>
</dbReference>
<organism evidence="4 5">
    <name type="scientific">Cryomorpha ignava</name>
    <dbReference type="NCBI Taxonomy" id="101383"/>
    <lineage>
        <taxon>Bacteria</taxon>
        <taxon>Pseudomonadati</taxon>
        <taxon>Bacteroidota</taxon>
        <taxon>Flavobacteriia</taxon>
        <taxon>Flavobacteriales</taxon>
        <taxon>Cryomorphaceae</taxon>
        <taxon>Cryomorpha</taxon>
    </lineage>
</organism>
<dbReference type="Pfam" id="PF12055">
    <property type="entry name" value="DUF3536"/>
    <property type="match status" value="1"/>
</dbReference>
<dbReference type="InterPro" id="IPR011330">
    <property type="entry name" value="Glyco_hydro/deAcase_b/a-brl"/>
</dbReference>
<dbReference type="Pfam" id="PF03065">
    <property type="entry name" value="Glyco_hydro_57"/>
    <property type="match status" value="1"/>
</dbReference>
<dbReference type="Gene3D" id="3.20.110.20">
    <property type="match status" value="1"/>
</dbReference>
<proteinExistence type="inferred from homology"/>
<dbReference type="InterPro" id="IPR004300">
    <property type="entry name" value="Glyco_hydro_57_N"/>
</dbReference>
<keyword evidence="5" id="KW-1185">Reference proteome</keyword>
<protein>
    <submittedName>
        <fullName evidence="4">DUF3536 domain-containing protein</fullName>
    </submittedName>
</protein>
<dbReference type="PANTHER" id="PTHR36306">
    <property type="entry name" value="ALPHA-AMYLASE-RELATED-RELATED"/>
    <property type="match status" value="1"/>
</dbReference>
<comment type="caution">
    <text evidence="4">The sequence shown here is derived from an EMBL/GenBank/DDBJ whole genome shotgun (WGS) entry which is preliminary data.</text>
</comment>
<evidence type="ECO:0000313" key="4">
    <source>
        <dbReference type="EMBL" id="NEN24944.1"/>
    </source>
</evidence>
<dbReference type="EMBL" id="JAAGVY010000036">
    <property type="protein sequence ID" value="NEN24944.1"/>
    <property type="molecule type" value="Genomic_DNA"/>
</dbReference>
<dbReference type="AlphaFoldDB" id="A0A7K3WTX1"/>
<dbReference type="CDD" id="cd10797">
    <property type="entry name" value="GH57N_APU_like_1"/>
    <property type="match status" value="1"/>
</dbReference>
<dbReference type="Proteomes" id="UP000486602">
    <property type="component" value="Unassembled WGS sequence"/>
</dbReference>
<dbReference type="GO" id="GO:0005975">
    <property type="term" value="P:carbohydrate metabolic process"/>
    <property type="evidence" value="ECO:0007669"/>
    <property type="project" value="InterPro"/>
</dbReference>
<dbReference type="RefSeq" id="WP_163286334.1">
    <property type="nucleotide sequence ID" value="NZ_JAAGVY010000036.1"/>
</dbReference>
<comment type="similarity">
    <text evidence="1">Belongs to the glycosyl hydrolase 57 family.</text>
</comment>
<gene>
    <name evidence="4" type="ORF">G3O08_15695</name>
</gene>
<keyword evidence="2" id="KW-0119">Carbohydrate metabolism</keyword>
<accession>A0A7K3WTX1</accession>
<evidence type="ECO:0000259" key="3">
    <source>
        <dbReference type="Pfam" id="PF03065"/>
    </source>
</evidence>
<reference evidence="4 5" key="1">
    <citation type="submission" date="2020-02" db="EMBL/GenBank/DDBJ databases">
        <title>Out from the shadows clarifying the taxonomy of the family Cryomorphaceae and related taxa by utilizing the GTDB taxonomic framework.</title>
        <authorList>
            <person name="Bowman J.P."/>
        </authorList>
    </citation>
    <scope>NUCLEOTIDE SEQUENCE [LARGE SCALE GENOMIC DNA]</scope>
    <source>
        <strain evidence="4 5">QSSC 1-22</strain>
    </source>
</reference>
<dbReference type="SUPFAM" id="SSF88713">
    <property type="entry name" value="Glycoside hydrolase/deacetylase"/>
    <property type="match status" value="1"/>
</dbReference>
<dbReference type="GO" id="GO:0003824">
    <property type="term" value="F:catalytic activity"/>
    <property type="evidence" value="ECO:0007669"/>
    <property type="project" value="InterPro"/>
</dbReference>
<sequence length="810" mass="93858">MKKYICVHGHFYQPPRENAWLEKIEYQESATPYHDWNERITQECYGPNAVSRILNDERRIVDIVNNYARMSYNFGSTLLSWLEVHRPKTYQRIIDSDKESMTHFGGHGSAMAQVYNHIIMPLANRRDKETQVIWGLRDFEKRFDRKAEGMWLAETAVDTETLEVLAEQGLKFTVLAPRQAKQYRLIGESEWTEGIDSKMPYLCKLPSGKQINLFFYDGDRSQAVAFKGLLKDGKEFAAYLYAAFDSRTENQLVHIATDGESYGHHHRNGDMALAYCMRFIESNDLATITNYSQYLELEPPKYEVVIHENSSWSCVHGVERWRADCGCSSGGKPGWNQQWRVPLRESLDWLRDELAKLYEESMGAYHKDPWKLRNEYIEIILDRKKERVDNFLKNNFAELVPRERTHVMRLLEMQRHELLMYTSCGWFFDEISGIETIQILQYASRAIQLGEGESDYELEGKFEEMLSVAKSNIPELGSGKDVYIKKVKPSKLSLTQIGMHYAVSSLFAEDPDEISVFNYSCKSTDFRRIVQGTQRLAVGRTHVNSRVTLSNKDFSFVVLYMGQHHLVGIAFEQIPVDEFKEFTDNVIIAFQESNLSEVFDLFKRYPENRSFSFFDMFKDEQIKMLNHILDSSLDLASSSYKKINDRNYNLLNVMKSTHLHLPPMLVRNLELVVNNELRSLFTDCIDKVDISGLKRVVGEIKKWDFKMDHAELNFLCAQTLDDMLSRLGTLTNGNADKARELLKNTQEALELLAKVGIKPDLNEIQDVIFTHLVDLDPEIPVDIKEQLKSFGAYINFDVDLILNRKQPASV</sequence>
<name>A0A7K3WTX1_9FLAO</name>
<evidence type="ECO:0000313" key="5">
    <source>
        <dbReference type="Proteomes" id="UP000486602"/>
    </source>
</evidence>
<evidence type="ECO:0000256" key="2">
    <source>
        <dbReference type="ARBA" id="ARBA00023277"/>
    </source>
</evidence>
<evidence type="ECO:0000256" key="1">
    <source>
        <dbReference type="ARBA" id="ARBA00006821"/>
    </source>
</evidence>